<reference evidence="2" key="1">
    <citation type="submission" date="2020-11" db="EMBL/GenBank/DDBJ databases">
        <authorList>
            <consortium name="DOE Joint Genome Institute"/>
            <person name="Ahrendt S."/>
            <person name="Riley R."/>
            <person name="Andreopoulos W."/>
            <person name="Labutti K."/>
            <person name="Pangilinan J."/>
            <person name="Ruiz-Duenas F.J."/>
            <person name="Barrasa J.M."/>
            <person name="Sanchez-Garcia M."/>
            <person name="Camarero S."/>
            <person name="Miyauchi S."/>
            <person name="Serrano A."/>
            <person name="Linde D."/>
            <person name="Babiker R."/>
            <person name="Drula E."/>
            <person name="Ayuso-Fernandez I."/>
            <person name="Pacheco R."/>
            <person name="Padilla G."/>
            <person name="Ferreira P."/>
            <person name="Barriuso J."/>
            <person name="Kellner H."/>
            <person name="Castanera R."/>
            <person name="Alfaro M."/>
            <person name="Ramirez L."/>
            <person name="Pisabarro A.G."/>
            <person name="Kuo A."/>
            <person name="Tritt A."/>
            <person name="Lipzen A."/>
            <person name="He G."/>
            <person name="Yan M."/>
            <person name="Ng V."/>
            <person name="Cullen D."/>
            <person name="Martin F."/>
            <person name="Rosso M.-N."/>
            <person name="Henrissat B."/>
            <person name="Hibbett D."/>
            <person name="Martinez A.T."/>
            <person name="Grigoriev I.V."/>
        </authorList>
    </citation>
    <scope>NUCLEOTIDE SEQUENCE</scope>
    <source>
        <strain evidence="2">MF-IS2</strain>
    </source>
</reference>
<evidence type="ECO:0000313" key="2">
    <source>
        <dbReference type="EMBL" id="KAF9446970.1"/>
    </source>
</evidence>
<organism evidence="2 3">
    <name type="scientific">Macrolepiota fuliginosa MF-IS2</name>
    <dbReference type="NCBI Taxonomy" id="1400762"/>
    <lineage>
        <taxon>Eukaryota</taxon>
        <taxon>Fungi</taxon>
        <taxon>Dikarya</taxon>
        <taxon>Basidiomycota</taxon>
        <taxon>Agaricomycotina</taxon>
        <taxon>Agaricomycetes</taxon>
        <taxon>Agaricomycetidae</taxon>
        <taxon>Agaricales</taxon>
        <taxon>Agaricineae</taxon>
        <taxon>Agaricaceae</taxon>
        <taxon>Macrolepiota</taxon>
    </lineage>
</organism>
<keyword evidence="3" id="KW-1185">Reference proteome</keyword>
<feature type="transmembrane region" description="Helical" evidence="1">
    <location>
        <begin position="247"/>
        <end position="269"/>
    </location>
</feature>
<name>A0A9P5XA91_9AGAR</name>
<proteinExistence type="predicted"/>
<keyword evidence="1" id="KW-0472">Membrane</keyword>
<accession>A0A9P5XA91</accession>
<feature type="transmembrane region" description="Helical" evidence="1">
    <location>
        <begin position="281"/>
        <end position="303"/>
    </location>
</feature>
<protein>
    <submittedName>
        <fullName evidence="2">Uncharacterized protein</fullName>
    </submittedName>
</protein>
<dbReference type="OrthoDB" id="10465257at2759"/>
<sequence length="333" mass="37139">MLPHPSLRYALAGCLLQATVTSARVGIKIPIIIDATTTDTVTFSFLIIFSVFMGILFLVAMGKAFGLKDELPPDVSPTKYTTGVLYNWLAFLAVSLWWAQLIIYTVYVRDVYLRKPRRGFPDSAYIARYALDELTDFFIAAAALQLVHYRLKIHASVTTPFSLFKKAFDVGILLALLGVIGYTTAFLTLSAADPKSESKYLQWLTSYYVYTGVHVLVVINVIITILASRKTLKGDFIVDEPVKYLSAIPGTLFVHALFRIIVAILYSQYRNPKIDYDALRVFEVIVFGLTNLIATGGLSFSGSKNDEDEKKMKALKELEKQGKLEAAAHNHTK</sequence>
<feature type="transmembrane region" description="Helical" evidence="1">
    <location>
        <begin position="6"/>
        <end position="27"/>
    </location>
</feature>
<feature type="transmembrane region" description="Helical" evidence="1">
    <location>
        <begin position="207"/>
        <end position="227"/>
    </location>
</feature>
<evidence type="ECO:0000313" key="3">
    <source>
        <dbReference type="Proteomes" id="UP000807342"/>
    </source>
</evidence>
<feature type="transmembrane region" description="Helical" evidence="1">
    <location>
        <begin position="39"/>
        <end position="65"/>
    </location>
</feature>
<gene>
    <name evidence="2" type="ORF">P691DRAFT_803197</name>
</gene>
<evidence type="ECO:0000256" key="1">
    <source>
        <dbReference type="SAM" id="Phobius"/>
    </source>
</evidence>
<feature type="transmembrane region" description="Helical" evidence="1">
    <location>
        <begin position="167"/>
        <end position="187"/>
    </location>
</feature>
<feature type="transmembrane region" description="Helical" evidence="1">
    <location>
        <begin position="85"/>
        <end position="108"/>
    </location>
</feature>
<keyword evidence="1" id="KW-1133">Transmembrane helix</keyword>
<dbReference type="EMBL" id="MU151221">
    <property type="protein sequence ID" value="KAF9446970.1"/>
    <property type="molecule type" value="Genomic_DNA"/>
</dbReference>
<dbReference type="Proteomes" id="UP000807342">
    <property type="component" value="Unassembled WGS sequence"/>
</dbReference>
<keyword evidence="1" id="KW-0812">Transmembrane</keyword>
<comment type="caution">
    <text evidence="2">The sequence shown here is derived from an EMBL/GenBank/DDBJ whole genome shotgun (WGS) entry which is preliminary data.</text>
</comment>
<dbReference type="AlphaFoldDB" id="A0A9P5XA91"/>